<dbReference type="AlphaFoldDB" id="A0A376AEG2"/>
<accession>A0A376AEG2</accession>
<dbReference type="EMBL" id="UEYP01000024">
    <property type="protein sequence ID" value="SSC66175.1"/>
    <property type="molecule type" value="Genomic_DNA"/>
</dbReference>
<dbReference type="Proteomes" id="UP000254764">
    <property type="component" value="Unassembled WGS sequence"/>
</dbReference>
<name>A0A376AEG2_9HYPH</name>
<evidence type="ECO:0000256" key="1">
    <source>
        <dbReference type="SAM" id="MobiDB-lite"/>
    </source>
</evidence>
<evidence type="ECO:0000313" key="3">
    <source>
        <dbReference type="Proteomes" id="UP000254764"/>
    </source>
</evidence>
<sequence length="37" mass="4151">MMKLHGVSPPLIPDRPTYAALRPSRPNALDPPSRRIE</sequence>
<keyword evidence="3" id="KW-1185">Reference proteome</keyword>
<evidence type="ECO:0000313" key="2">
    <source>
        <dbReference type="EMBL" id="SSC66175.1"/>
    </source>
</evidence>
<feature type="region of interest" description="Disordered" evidence="1">
    <location>
        <begin position="1"/>
        <end position="37"/>
    </location>
</feature>
<proteinExistence type="predicted"/>
<gene>
    <name evidence="2" type="ORF">RHIZ70_1883</name>
</gene>
<organism evidence="2 3">
    <name type="scientific">Ciceribacter selenitireducens ATCC BAA-1503</name>
    <dbReference type="NCBI Taxonomy" id="1336235"/>
    <lineage>
        <taxon>Bacteria</taxon>
        <taxon>Pseudomonadati</taxon>
        <taxon>Pseudomonadota</taxon>
        <taxon>Alphaproteobacteria</taxon>
        <taxon>Hyphomicrobiales</taxon>
        <taxon>Rhizobiaceae</taxon>
        <taxon>Ciceribacter</taxon>
    </lineage>
</organism>
<reference evidence="3" key="1">
    <citation type="submission" date="2018-07" db="EMBL/GenBank/DDBJ databases">
        <authorList>
            <person name="Peiro R."/>
            <person name="Begona"/>
            <person name="Cbmso G."/>
            <person name="Lopez M."/>
            <person name="Gonzalez S."/>
        </authorList>
    </citation>
    <scope>NUCLEOTIDE SEQUENCE [LARGE SCALE GENOMIC DNA]</scope>
</reference>
<protein>
    <submittedName>
        <fullName evidence="2">Uncharacterized protein</fullName>
    </submittedName>
</protein>